<reference evidence="1 2" key="1">
    <citation type="submission" date="2019-06" db="EMBL/GenBank/DDBJ databases">
        <title>An operon consisting of a P-type ATPase gene and a transcriptional regular gene given the different cadmium resistance in Bacillus vietamensis 151-6 and Bacillus marisflavi 151-25.</title>
        <authorList>
            <person name="Yu X."/>
        </authorList>
    </citation>
    <scope>NUCLEOTIDE SEQUENCE [LARGE SCALE GENOMIC DNA]</scope>
    <source>
        <strain evidence="1 2">151-6</strain>
    </source>
</reference>
<sequence length="83" mass="9891">MTDNNIESTVKILKHVFEMEKIETEMSDYLRMNQLEYTIDEMRLFDGDPSVIACELKRQNAAFLLSHFRLFDVVGTERVEKWM</sequence>
<dbReference type="KEGG" id="bvq:FHE72_20430"/>
<organism evidence="1 2">
    <name type="scientific">Rossellomorea vietnamensis</name>
    <dbReference type="NCBI Taxonomy" id="218284"/>
    <lineage>
        <taxon>Bacteria</taxon>
        <taxon>Bacillati</taxon>
        <taxon>Bacillota</taxon>
        <taxon>Bacilli</taxon>
        <taxon>Bacillales</taxon>
        <taxon>Bacillaceae</taxon>
        <taxon>Rossellomorea</taxon>
    </lineage>
</organism>
<dbReference type="AlphaFoldDB" id="A0A6I6UMB3"/>
<evidence type="ECO:0000313" key="2">
    <source>
        <dbReference type="Proteomes" id="UP000465062"/>
    </source>
</evidence>
<dbReference type="Proteomes" id="UP000465062">
    <property type="component" value="Chromosome"/>
</dbReference>
<name>A0A6I6UMB3_9BACI</name>
<protein>
    <submittedName>
        <fullName evidence="1">Uncharacterized protein</fullName>
    </submittedName>
</protein>
<proteinExistence type="predicted"/>
<gene>
    <name evidence="1" type="ORF">FHE72_20430</name>
</gene>
<dbReference type="EMBL" id="CP047394">
    <property type="protein sequence ID" value="QHE63108.1"/>
    <property type="molecule type" value="Genomic_DNA"/>
</dbReference>
<accession>A0A6I6UMB3</accession>
<evidence type="ECO:0000313" key="1">
    <source>
        <dbReference type="EMBL" id="QHE63108.1"/>
    </source>
</evidence>
<dbReference type="RefSeq" id="WP_159362820.1">
    <property type="nucleotide sequence ID" value="NZ_CP047394.1"/>
</dbReference>